<protein>
    <recommendedName>
        <fullName evidence="1">RNase H type-1 domain-containing protein</fullName>
    </recommendedName>
</protein>
<dbReference type="GO" id="GO:0003676">
    <property type="term" value="F:nucleic acid binding"/>
    <property type="evidence" value="ECO:0007669"/>
    <property type="project" value="InterPro"/>
</dbReference>
<evidence type="ECO:0000259" key="1">
    <source>
        <dbReference type="PROSITE" id="PS50879"/>
    </source>
</evidence>
<dbReference type="SUPFAM" id="SSF53098">
    <property type="entry name" value="Ribonuclease H-like"/>
    <property type="match status" value="1"/>
</dbReference>
<dbReference type="EMBL" id="OIVN01000528">
    <property type="protein sequence ID" value="SPC81654.1"/>
    <property type="molecule type" value="Genomic_DNA"/>
</dbReference>
<dbReference type="PANTHER" id="PTHR48475:SF2">
    <property type="entry name" value="RIBONUCLEASE H"/>
    <property type="match status" value="1"/>
</dbReference>
<dbReference type="Gene3D" id="3.30.420.10">
    <property type="entry name" value="Ribonuclease H-like superfamily/Ribonuclease H"/>
    <property type="match status" value="1"/>
</dbReference>
<name>A0A2N9F4E1_FAGSY</name>
<dbReference type="CDD" id="cd09279">
    <property type="entry name" value="RNase_HI_like"/>
    <property type="match status" value="1"/>
</dbReference>
<dbReference type="Pfam" id="PF13456">
    <property type="entry name" value="RVT_3"/>
    <property type="match status" value="1"/>
</dbReference>
<dbReference type="PROSITE" id="PS50879">
    <property type="entry name" value="RNASE_H_1"/>
    <property type="match status" value="1"/>
</dbReference>
<organism evidence="2">
    <name type="scientific">Fagus sylvatica</name>
    <name type="common">Beechnut</name>
    <dbReference type="NCBI Taxonomy" id="28930"/>
    <lineage>
        <taxon>Eukaryota</taxon>
        <taxon>Viridiplantae</taxon>
        <taxon>Streptophyta</taxon>
        <taxon>Embryophyta</taxon>
        <taxon>Tracheophyta</taxon>
        <taxon>Spermatophyta</taxon>
        <taxon>Magnoliopsida</taxon>
        <taxon>eudicotyledons</taxon>
        <taxon>Gunneridae</taxon>
        <taxon>Pentapetalae</taxon>
        <taxon>rosids</taxon>
        <taxon>fabids</taxon>
        <taxon>Fagales</taxon>
        <taxon>Fagaceae</taxon>
        <taxon>Fagus</taxon>
    </lineage>
</organism>
<dbReference type="AlphaFoldDB" id="A0A2N9F4E1"/>
<dbReference type="InterPro" id="IPR012337">
    <property type="entry name" value="RNaseH-like_sf"/>
</dbReference>
<sequence>MVIKAQALANFIVEFTTKDDEPKEEEEQTSKWTTHIDGSSMKNVGGIGVILESLEGDIIKRAIRLQYATTNNEAEYEALLIGLKLAKALGATELDVRSDSQLIVGQINGD</sequence>
<reference evidence="2" key="1">
    <citation type="submission" date="2018-02" db="EMBL/GenBank/DDBJ databases">
        <authorList>
            <person name="Cohen D.B."/>
            <person name="Kent A.D."/>
        </authorList>
    </citation>
    <scope>NUCLEOTIDE SEQUENCE</scope>
</reference>
<dbReference type="InterPro" id="IPR036397">
    <property type="entry name" value="RNaseH_sf"/>
</dbReference>
<accession>A0A2N9F4E1</accession>
<dbReference type="GO" id="GO:0004523">
    <property type="term" value="F:RNA-DNA hybrid ribonuclease activity"/>
    <property type="evidence" value="ECO:0007669"/>
    <property type="project" value="InterPro"/>
</dbReference>
<dbReference type="InterPro" id="IPR002156">
    <property type="entry name" value="RNaseH_domain"/>
</dbReference>
<dbReference type="PANTHER" id="PTHR48475">
    <property type="entry name" value="RIBONUCLEASE H"/>
    <property type="match status" value="1"/>
</dbReference>
<evidence type="ECO:0000313" key="2">
    <source>
        <dbReference type="EMBL" id="SPC81654.1"/>
    </source>
</evidence>
<proteinExistence type="predicted"/>
<feature type="domain" description="RNase H type-1" evidence="1">
    <location>
        <begin position="28"/>
        <end position="110"/>
    </location>
</feature>
<gene>
    <name evidence="2" type="ORF">FSB_LOCUS9536</name>
</gene>